<dbReference type="GO" id="GO:0008592">
    <property type="term" value="P:regulation of Toll signaling pathway"/>
    <property type="evidence" value="ECO:0007669"/>
    <property type="project" value="InterPro"/>
</dbReference>
<accession>A0A164L7L2</accession>
<dbReference type="Pfam" id="PF20723">
    <property type="entry name" value="Pellino_RING"/>
    <property type="match status" value="1"/>
</dbReference>
<name>A0A164L7L2_9CRUS</name>
<sequence>MPSDSRGSSSGGSQVVSNGKIHGYLIVLGNNGSLPSGDKGRKRSKYCVTQRPKPNGVQPSNQYRVQTPQTHPAVTDVNQHTIFYTLPRHQAVIVEYTSDPTKDMYQIGRSSEEPIDFVVADTVPGSLNKTSVNRTSSCSSNGGQVVPAVGRVAQSTISRFACRLLVERDSLPARAYVYAAGFDSSRNIFLGEKATKWETDKGIDGLTTNGVLLLQPKGEFEGGAASPGQWVEVSVGGALYHLRDSRSAPQKKSQVENEFNLLVDGSLIDLCGATLLWRSAEGLAKGPTARHLEKMVDELNAGKPQCPVGLNTLVLPRKSTLPPPDQTPYVYLKCGHVQGQHHWGKEGEDRTCPICLKVGPVSQLSMGLEPAFWVDREPPTYAFNPCGHMASEKTVKYWGAIPIPHGTNGFIGKCPFCATPLEDRGFAKLIFQDHLDS</sequence>
<gene>
    <name evidence="3" type="ORF">APZ42_033284</name>
</gene>
<evidence type="ECO:0000256" key="1">
    <source>
        <dbReference type="ARBA" id="ARBA00005639"/>
    </source>
</evidence>
<reference evidence="3 4" key="1">
    <citation type="submission" date="2016-03" db="EMBL/GenBank/DDBJ databases">
        <title>EvidentialGene: Evidence-directed Construction of Genes on Genomes.</title>
        <authorList>
            <person name="Gilbert D.G."/>
            <person name="Choi J.-H."/>
            <person name="Mockaitis K."/>
            <person name="Colbourne J."/>
            <person name="Pfrender M."/>
        </authorList>
    </citation>
    <scope>NUCLEOTIDE SEQUENCE [LARGE SCALE GENOMIC DNA]</scope>
    <source>
        <strain evidence="3 4">Xinb3</strain>
        <tissue evidence="3">Complete organism</tissue>
    </source>
</reference>
<evidence type="ECO:0000313" key="4">
    <source>
        <dbReference type="Proteomes" id="UP000076858"/>
    </source>
</evidence>
<dbReference type="Pfam" id="PF04710">
    <property type="entry name" value="Pellino_FHA"/>
    <property type="match status" value="1"/>
</dbReference>
<dbReference type="OrthoDB" id="8801906at2759"/>
<evidence type="ECO:0000313" key="3">
    <source>
        <dbReference type="EMBL" id="KZS03858.1"/>
    </source>
</evidence>
<dbReference type="AlphaFoldDB" id="A0A164L7L2"/>
<proteinExistence type="inferred from homology"/>
<dbReference type="EMBL" id="LRGB01003164">
    <property type="protein sequence ID" value="KZS03858.1"/>
    <property type="molecule type" value="Genomic_DNA"/>
</dbReference>
<dbReference type="STRING" id="35525.A0A164L7L2"/>
<dbReference type="Proteomes" id="UP000076858">
    <property type="component" value="Unassembled WGS sequence"/>
</dbReference>
<dbReference type="InterPro" id="IPR006800">
    <property type="entry name" value="Pellino_fam"/>
</dbReference>
<organism evidence="3 4">
    <name type="scientific">Daphnia magna</name>
    <dbReference type="NCBI Taxonomy" id="35525"/>
    <lineage>
        <taxon>Eukaryota</taxon>
        <taxon>Metazoa</taxon>
        <taxon>Ecdysozoa</taxon>
        <taxon>Arthropoda</taxon>
        <taxon>Crustacea</taxon>
        <taxon>Branchiopoda</taxon>
        <taxon>Diplostraca</taxon>
        <taxon>Cladocera</taxon>
        <taxon>Anomopoda</taxon>
        <taxon>Daphniidae</taxon>
        <taxon>Daphnia</taxon>
    </lineage>
</organism>
<dbReference type="GO" id="GO:0061630">
    <property type="term" value="F:ubiquitin protein ligase activity"/>
    <property type="evidence" value="ECO:0007669"/>
    <property type="project" value="InterPro"/>
</dbReference>
<dbReference type="PANTHER" id="PTHR12098">
    <property type="entry name" value="E3 UBIQUITIN-PROTEIN LIGASE PELLINO-RELATED"/>
    <property type="match status" value="1"/>
</dbReference>
<dbReference type="InterPro" id="IPR048334">
    <property type="entry name" value="Pellino_FHA"/>
</dbReference>
<dbReference type="InterPro" id="IPR048335">
    <property type="entry name" value="Pellino_RING"/>
</dbReference>
<comment type="similarity">
    <text evidence="1">Belongs to the pellino family.</text>
</comment>
<protein>
    <submittedName>
        <fullName evidence="3">E3 ubiquitin-protein ligase pellino</fullName>
    </submittedName>
</protein>
<evidence type="ECO:0000256" key="2">
    <source>
        <dbReference type="ARBA" id="ARBA00022553"/>
    </source>
</evidence>
<keyword evidence="2" id="KW-0597">Phosphoprotein</keyword>
<dbReference type="PANTHER" id="PTHR12098:SF2">
    <property type="entry name" value="PROTEIN PELLINO"/>
    <property type="match status" value="1"/>
</dbReference>
<comment type="caution">
    <text evidence="3">The sequence shown here is derived from an EMBL/GenBank/DDBJ whole genome shotgun (WGS) entry which is preliminary data.</text>
</comment>
<dbReference type="GO" id="GO:0000209">
    <property type="term" value="P:protein polyubiquitination"/>
    <property type="evidence" value="ECO:0007669"/>
    <property type="project" value="InterPro"/>
</dbReference>
<dbReference type="PIRSF" id="PIRSF038886">
    <property type="entry name" value="Pellino"/>
    <property type="match status" value="1"/>
</dbReference>
<keyword evidence="4" id="KW-1185">Reference proteome</keyword>